<sequence>MYRLLQRKHNRSSGMGKQWRRASFLNVRHQLGWWKCNRMSGLNKQRRGPYPERGRLQRRQSGLGLPPRIAIKQAYIPDWTKFRQNWQDTVPMHKHGYQAWSQQLLSSLRYTETRIQLSEVVSDVDNHRLQLWEARHSLLADSNWVSRCSTFARQMSSRNTWRLFHALIDLTQTRTETQKHLQRAVHGFAGNTTLLEHKVREQYLCTTHNTRGTAYSYAGSENAELDQPFQLYDLKTAPAKMKQSPKRDLVSPDNAARRPMPRITTASNCSLDVSQSPTDMQYTVEGQLISERNSSDDSWKSPGYIAKRPAPPRAQGSRKGSSQPHASRSGTSSSRSTCLRARSSSFPPLDCNGQPQTPSQQVLVPHLPLEISVTPTSPLGKLAPVV</sequence>
<comment type="caution">
    <text evidence="1">The sequence shown here is derived from an EMBL/GenBank/DDBJ whole genome shotgun (WGS) entry which is preliminary data.</text>
</comment>
<dbReference type="EMBL" id="CM023472">
    <property type="protein sequence ID" value="KAH7960842.1"/>
    <property type="molecule type" value="Genomic_DNA"/>
</dbReference>
<reference evidence="1" key="1">
    <citation type="submission" date="2020-05" db="EMBL/GenBank/DDBJ databases">
        <title>Large-scale comparative analyses of tick genomes elucidate their genetic diversity and vector capacities.</title>
        <authorList>
            <person name="Jia N."/>
            <person name="Wang J."/>
            <person name="Shi W."/>
            <person name="Du L."/>
            <person name="Sun Y."/>
            <person name="Zhan W."/>
            <person name="Jiang J."/>
            <person name="Wang Q."/>
            <person name="Zhang B."/>
            <person name="Ji P."/>
            <person name="Sakyi L.B."/>
            <person name="Cui X."/>
            <person name="Yuan T."/>
            <person name="Jiang B."/>
            <person name="Yang W."/>
            <person name="Lam T.T.-Y."/>
            <person name="Chang Q."/>
            <person name="Ding S."/>
            <person name="Wang X."/>
            <person name="Zhu J."/>
            <person name="Ruan X."/>
            <person name="Zhao L."/>
            <person name="Wei J."/>
            <person name="Que T."/>
            <person name="Du C."/>
            <person name="Cheng J."/>
            <person name="Dai P."/>
            <person name="Han X."/>
            <person name="Huang E."/>
            <person name="Gao Y."/>
            <person name="Liu J."/>
            <person name="Shao H."/>
            <person name="Ye R."/>
            <person name="Li L."/>
            <person name="Wei W."/>
            <person name="Wang X."/>
            <person name="Wang C."/>
            <person name="Yang T."/>
            <person name="Huo Q."/>
            <person name="Li W."/>
            <person name="Guo W."/>
            <person name="Chen H."/>
            <person name="Zhou L."/>
            <person name="Ni X."/>
            <person name="Tian J."/>
            <person name="Zhou Y."/>
            <person name="Sheng Y."/>
            <person name="Liu T."/>
            <person name="Pan Y."/>
            <person name="Xia L."/>
            <person name="Li J."/>
            <person name="Zhao F."/>
            <person name="Cao W."/>
        </authorList>
    </citation>
    <scope>NUCLEOTIDE SEQUENCE</scope>
    <source>
        <strain evidence="1">Dsil-2018</strain>
    </source>
</reference>
<evidence type="ECO:0000313" key="2">
    <source>
        <dbReference type="Proteomes" id="UP000821865"/>
    </source>
</evidence>
<protein>
    <submittedName>
        <fullName evidence="1">Uncharacterized protein</fullName>
    </submittedName>
</protein>
<dbReference type="Proteomes" id="UP000821865">
    <property type="component" value="Chromosome 3"/>
</dbReference>
<name>A0ACB8D8R5_DERSI</name>
<organism evidence="1 2">
    <name type="scientific">Dermacentor silvarum</name>
    <name type="common">Tick</name>
    <dbReference type="NCBI Taxonomy" id="543639"/>
    <lineage>
        <taxon>Eukaryota</taxon>
        <taxon>Metazoa</taxon>
        <taxon>Ecdysozoa</taxon>
        <taxon>Arthropoda</taxon>
        <taxon>Chelicerata</taxon>
        <taxon>Arachnida</taxon>
        <taxon>Acari</taxon>
        <taxon>Parasitiformes</taxon>
        <taxon>Ixodida</taxon>
        <taxon>Ixodoidea</taxon>
        <taxon>Ixodidae</taxon>
        <taxon>Rhipicephalinae</taxon>
        <taxon>Dermacentor</taxon>
    </lineage>
</organism>
<evidence type="ECO:0000313" key="1">
    <source>
        <dbReference type="EMBL" id="KAH7960842.1"/>
    </source>
</evidence>
<proteinExistence type="predicted"/>
<keyword evidence="2" id="KW-1185">Reference proteome</keyword>
<accession>A0ACB8D8R5</accession>
<gene>
    <name evidence="1" type="ORF">HPB49_023880</name>
</gene>